<dbReference type="GO" id="GO:0000160">
    <property type="term" value="P:phosphorelay signal transduction system"/>
    <property type="evidence" value="ECO:0007669"/>
    <property type="project" value="InterPro"/>
</dbReference>
<reference evidence="6" key="2">
    <citation type="submission" date="2019-01" db="EMBL/GenBank/DDBJ databases">
        <authorList>
            <consortium name="NCBI Pathogen Detection Project"/>
        </authorList>
    </citation>
    <scope>NUCLEOTIDE SEQUENCE</scope>
    <source>
        <strain evidence="6">BCW_3452</strain>
    </source>
</reference>
<evidence type="ECO:0000259" key="4">
    <source>
        <dbReference type="PROSITE" id="PS50043"/>
    </source>
</evidence>
<dbReference type="AlphaFoldDB" id="A0A8H9K8X0"/>
<reference evidence="6" key="1">
    <citation type="journal article" date="2018" name="Genome Biol.">
        <title>SKESA: strategic k-mer extension for scrupulous assemblies.</title>
        <authorList>
            <person name="Souvorov A."/>
            <person name="Agarwala R."/>
            <person name="Lipman D.J."/>
        </authorList>
    </citation>
    <scope>NUCLEOTIDE SEQUENCE</scope>
    <source>
        <strain evidence="6">BCW_3452</strain>
    </source>
</reference>
<dbReference type="PROSITE" id="PS50043">
    <property type="entry name" value="HTH_LUXR_2"/>
    <property type="match status" value="1"/>
</dbReference>
<feature type="domain" description="Response regulatory" evidence="5">
    <location>
        <begin position="6"/>
        <end position="122"/>
    </location>
</feature>
<feature type="domain" description="HTH luxR-type" evidence="4">
    <location>
        <begin position="136"/>
        <end position="199"/>
    </location>
</feature>
<dbReference type="SUPFAM" id="SSF52172">
    <property type="entry name" value="CheY-like"/>
    <property type="match status" value="1"/>
</dbReference>
<dbReference type="InterPro" id="IPR016032">
    <property type="entry name" value="Sig_transdc_resp-reg_C-effctor"/>
</dbReference>
<dbReference type="SMART" id="SM00448">
    <property type="entry name" value="REC"/>
    <property type="match status" value="1"/>
</dbReference>
<evidence type="ECO:0000313" key="6">
    <source>
        <dbReference type="EMBL" id="HAS8539703.1"/>
    </source>
</evidence>
<dbReference type="PANTHER" id="PTHR45566">
    <property type="entry name" value="HTH-TYPE TRANSCRIPTIONAL REGULATOR YHJB-RELATED"/>
    <property type="match status" value="1"/>
</dbReference>
<dbReference type="InterPro" id="IPR051015">
    <property type="entry name" value="EvgA-like"/>
</dbReference>
<dbReference type="InterPro" id="IPR001789">
    <property type="entry name" value="Sig_transdc_resp-reg_receiver"/>
</dbReference>
<dbReference type="InterPro" id="IPR011006">
    <property type="entry name" value="CheY-like_superfamily"/>
</dbReference>
<dbReference type="Pfam" id="PF00072">
    <property type="entry name" value="Response_reg"/>
    <property type="match status" value="1"/>
</dbReference>
<dbReference type="SUPFAM" id="SSF46894">
    <property type="entry name" value="C-terminal effector domain of the bipartite response regulators"/>
    <property type="match status" value="1"/>
</dbReference>
<evidence type="ECO:0000256" key="2">
    <source>
        <dbReference type="ARBA" id="ARBA00023125"/>
    </source>
</evidence>
<protein>
    <submittedName>
        <fullName evidence="6">Response regulator transcription factor</fullName>
    </submittedName>
</protein>
<dbReference type="Gene3D" id="1.10.10.10">
    <property type="entry name" value="Winged helix-like DNA-binding domain superfamily/Winged helix DNA-binding domain"/>
    <property type="match status" value="1"/>
</dbReference>
<dbReference type="PROSITE" id="PS50110">
    <property type="entry name" value="RESPONSE_REGULATORY"/>
    <property type="match status" value="1"/>
</dbReference>
<dbReference type="SMART" id="SM00421">
    <property type="entry name" value="HTH_LUXR"/>
    <property type="match status" value="1"/>
</dbReference>
<evidence type="ECO:0000259" key="5">
    <source>
        <dbReference type="PROSITE" id="PS50110"/>
    </source>
</evidence>
<sequence>MINKVNCLIFDDHPMVCFAIKTLIERFCHVESVSTAGSMKSAMALIKQEQINLILLDVNLSDCDGFDFLRRIKSHGYQGKVIFFSAETSQLFSEIAFRLGADGYVCKSEDQSILKDAIDAVINGYTFFKFKPNSSVNQAQPELSDREAAVMNYLLKGKTNREIANILSISDKTISTYKRRLLNKFNVENIVDLAKLVSL</sequence>
<dbReference type="InterPro" id="IPR000792">
    <property type="entry name" value="Tscrpt_reg_LuxR_C"/>
</dbReference>
<dbReference type="PRINTS" id="PR00038">
    <property type="entry name" value="HTHLUXR"/>
</dbReference>
<comment type="caution">
    <text evidence="6">The sequence shown here is derived from an EMBL/GenBank/DDBJ whole genome shotgun (WGS) entry which is preliminary data.</text>
</comment>
<gene>
    <name evidence="6" type="ORF">I7730_07860</name>
</gene>
<dbReference type="PROSITE" id="PS00622">
    <property type="entry name" value="HTH_LUXR_1"/>
    <property type="match status" value="1"/>
</dbReference>
<dbReference type="CDD" id="cd06170">
    <property type="entry name" value="LuxR_C_like"/>
    <property type="match status" value="1"/>
</dbReference>
<name>A0A8H9K8X0_VIBVL</name>
<proteinExistence type="predicted"/>
<dbReference type="GO" id="GO:0003677">
    <property type="term" value="F:DNA binding"/>
    <property type="evidence" value="ECO:0007669"/>
    <property type="project" value="UniProtKB-KW"/>
</dbReference>
<dbReference type="Pfam" id="PF00196">
    <property type="entry name" value="GerE"/>
    <property type="match status" value="1"/>
</dbReference>
<keyword evidence="1 3" id="KW-0597">Phosphoprotein</keyword>
<dbReference type="CDD" id="cd17535">
    <property type="entry name" value="REC_NarL-like"/>
    <property type="match status" value="1"/>
</dbReference>
<dbReference type="Proteomes" id="UP000863257">
    <property type="component" value="Unassembled WGS sequence"/>
</dbReference>
<dbReference type="InterPro" id="IPR036388">
    <property type="entry name" value="WH-like_DNA-bd_sf"/>
</dbReference>
<dbReference type="PANTHER" id="PTHR45566:SF1">
    <property type="entry name" value="HTH-TYPE TRANSCRIPTIONAL REGULATOR YHJB-RELATED"/>
    <property type="match status" value="1"/>
</dbReference>
<dbReference type="RefSeq" id="WP_095430010.1">
    <property type="nucleotide sequence ID" value="NZ_NOIZ01000003.1"/>
</dbReference>
<dbReference type="InterPro" id="IPR058245">
    <property type="entry name" value="NreC/VraR/RcsB-like_REC"/>
</dbReference>
<dbReference type="GO" id="GO:0006355">
    <property type="term" value="P:regulation of DNA-templated transcription"/>
    <property type="evidence" value="ECO:0007669"/>
    <property type="project" value="InterPro"/>
</dbReference>
<evidence type="ECO:0000256" key="3">
    <source>
        <dbReference type="PROSITE-ProRule" id="PRU00169"/>
    </source>
</evidence>
<keyword evidence="2" id="KW-0238">DNA-binding</keyword>
<evidence type="ECO:0000256" key="1">
    <source>
        <dbReference type="ARBA" id="ARBA00022553"/>
    </source>
</evidence>
<organism evidence="6">
    <name type="scientific">Vibrio vulnificus</name>
    <dbReference type="NCBI Taxonomy" id="672"/>
    <lineage>
        <taxon>Bacteria</taxon>
        <taxon>Pseudomonadati</taxon>
        <taxon>Pseudomonadota</taxon>
        <taxon>Gammaproteobacteria</taxon>
        <taxon>Vibrionales</taxon>
        <taxon>Vibrionaceae</taxon>
        <taxon>Vibrio</taxon>
    </lineage>
</organism>
<dbReference type="Gene3D" id="3.40.50.2300">
    <property type="match status" value="1"/>
</dbReference>
<accession>A0A8H9K8X0</accession>
<dbReference type="EMBL" id="DACRBY010000007">
    <property type="protein sequence ID" value="HAS8539703.1"/>
    <property type="molecule type" value="Genomic_DNA"/>
</dbReference>
<feature type="modified residue" description="4-aspartylphosphate" evidence="3">
    <location>
        <position position="57"/>
    </location>
</feature>